<feature type="region of interest" description="Disordered" evidence="19">
    <location>
        <begin position="1423"/>
        <end position="1567"/>
    </location>
</feature>
<dbReference type="InterPro" id="IPR000722">
    <property type="entry name" value="RNA_pol_asu"/>
</dbReference>
<dbReference type="Pfam" id="PF04998">
    <property type="entry name" value="RNA_pol_Rpb1_5"/>
    <property type="match status" value="1"/>
</dbReference>
<feature type="compositionally biased region" description="Low complexity" evidence="19">
    <location>
        <begin position="1615"/>
        <end position="1633"/>
    </location>
</feature>
<dbReference type="EC" id="2.7.7.6" evidence="4"/>
<feature type="region of interest" description="Disordered" evidence="19">
    <location>
        <begin position="1606"/>
        <end position="1648"/>
    </location>
</feature>
<keyword evidence="6" id="KW-0597">Phosphoprotein</keyword>
<comment type="subunit">
    <text evidence="3">Component of the RNA polymerase I (Pol I) complex consisting of at least 13 subunits.</text>
</comment>
<proteinExistence type="inferred from homology"/>
<feature type="region of interest" description="Disordered" evidence="19">
    <location>
        <begin position="1111"/>
        <end position="1141"/>
    </location>
</feature>
<feature type="domain" description="RNA polymerase N-terminal" evidence="20">
    <location>
        <begin position="394"/>
        <end position="711"/>
    </location>
</feature>
<dbReference type="SMART" id="SM00663">
    <property type="entry name" value="RPOLA_N"/>
    <property type="match status" value="1"/>
</dbReference>
<dbReference type="Pfam" id="PF05000">
    <property type="entry name" value="RNA_pol_Rpb1_4"/>
    <property type="match status" value="1"/>
</dbReference>
<dbReference type="InterPro" id="IPR045867">
    <property type="entry name" value="DNA-dir_RpoC_beta_prime"/>
</dbReference>
<keyword evidence="7" id="KW-0808">Transferase</keyword>
<dbReference type="CDD" id="cd01435">
    <property type="entry name" value="RNAP_I_RPA1_N"/>
    <property type="match status" value="1"/>
</dbReference>
<evidence type="ECO:0000313" key="22">
    <source>
        <dbReference type="Proteomes" id="UP000192257"/>
    </source>
</evidence>
<dbReference type="FunFam" id="1.10.274.100:FF:000012">
    <property type="entry name" value="DNA-directed RNA polymerase subunit"/>
    <property type="match status" value="1"/>
</dbReference>
<keyword evidence="8" id="KW-0548">Nucleotidyltransferase</keyword>
<dbReference type="InterPro" id="IPR042102">
    <property type="entry name" value="RNA_pol_Rpb1_3_sf"/>
</dbReference>
<dbReference type="FunFam" id="2.40.40.20:FF:000019">
    <property type="entry name" value="DNA-directed RNA polymerase II subunit RPB1"/>
    <property type="match status" value="1"/>
</dbReference>
<feature type="compositionally biased region" description="Low complexity" evidence="19">
    <location>
        <begin position="1460"/>
        <end position="1477"/>
    </location>
</feature>
<evidence type="ECO:0000256" key="17">
    <source>
        <dbReference type="ARBA" id="ARBA00074527"/>
    </source>
</evidence>
<dbReference type="PANTHER" id="PTHR19376:SF11">
    <property type="entry name" value="DNA-DIRECTED RNA POLYMERASE I SUBUNIT RPA1"/>
    <property type="match status" value="1"/>
</dbReference>
<dbReference type="FunFam" id="4.10.860.120:FF:000019">
    <property type="entry name" value="DNA-directed RNA polymerase I largest subunit"/>
    <property type="match status" value="1"/>
</dbReference>
<evidence type="ECO:0000256" key="15">
    <source>
        <dbReference type="ARBA" id="ARBA00053996"/>
    </source>
</evidence>
<sequence>MSLITAFPFHAYVGDLKTRHVMPEKMAVSLSLLSPHDMSNMAFVEVRTRCGQEEKTAPWRPVMRAGEEHATFYDPRMGNFDVRTYPPQSCQTCAASLTGKYGNERCQGHFGFVGMPRLFPGNPLQSEVRMFVMNPHLVEEAELLLQAKCFFCHKFRAPLFDVERYRQTLRLIDCGLIGEALHLLDVVTNAKGNDARHKRLHVANEEVVNDVSLLEEHVERILRRYGLTSTEKHPTTTTTTTTTMLTTTEEIGGETTNNNNNNNNNKGAIDVRNNIARQALRDLREYPNVCSHCNGLSPRITKRNGHFFFFFKKNSANVNVANALLSQAQLREWEENNKLHKRSHTYFRNQDIREHLKQLCHKEDSMLSLLFPHLGEPSVSTSHSTPLPGREMYKVFFIDRILVPPLPLRLSSGVQVQDSGAISPDTQTRALSDVLGFVEQIECYQMLRNNSTPDRNLVSTAQEIANEINLRNLQVKVNEVYQGILESFAKKEGLFRMNMMGKRVNQACRSVISPDPLVEPNEVLLPRPFSRSLSFPEQVTCFAPARMNLLKRCVINGPQRYPGATHLELRHANGEIRFVDLNVPEQTRRQHAAKYFAMAQSGMTLIVYRHILDGDRVVFNRQPTLHKPSMMGYRVKVLSGYKTLRFHYVNGSSFNADFDGDEMNIHVPQSLEAKAELDTLMDANLNYLVPTSGKPIRGLIQDHVAAGVMLTLRDKFLDHATFVQLVYYGLAPYMQQQHEVTLSELIPVPAILRPRPLWTGKQLISVIIRFVSGVGGRSRSTTRGGESGVTLKGTSLIQPTAYNTTIPGSDEIRTFTRRAMDDDSVFFMNSELLIGLMCKKQLGASSMSIAHVVHELYGPHKVGQLFGALGRILSQSLQREGFSIGMDDMFLVQEQRRYELLRQLDEAPLQLPDDEAIAMPKIMEYATKLQQEFMPGRMMVPFPRNHLLMMTTSGAKGSNANATQMALGLGQQLFDGRRVKRMNSAKTLPAFFPHERRARSFGYAIGRFASGIRPPEYTIHAMAGRDGLIDTAVKTSRSGHLQRCLIKGLESLIVHWDHSVRDSNGSVVQFTYGGDGLDPCKASTLQAWEMAKENVVDLGKRFGVDVGATTAEEQQEKEKIQRGKRPRADEEEVVSTHTTTITTTTATTGEDKAQVRQQHLEQQVQENPLPRYMQDGMEEYLRNKATFPLFHKVSQVARWSAQNRLKEKLAEKREENVEYYRDVLTELTTNKRLRAFCDPGEPVGLLAAQAAGEPSTQMTLNTFHSAGSTVTHVTEGIPRLRELLIHASVQNAAVVVPVENATDEDEVAIARLLRAAVPTKLIDCLARGTNNDNNNNNDGDSKNPNGDNGPNNSRVRNAGKGWHYHVARQRDATVLTIALLFSQSHLDESRDCMCMSPSEHLESFTEALRQFAKRVVKVLRGRTREEKDTAGATGEDITDGTDVMIKPRDFTDAAGGVGNDDGSSVGDHGGDALSDSVSEADEDDDDDDGKSSGKCTGSVRGARTSPALRSQQGGADPLDGFENEEEEADTDDEEDNVVVHKDNKNEEDEDEEDMNMNEKKNVAGKSSSRVNYRTFLPLRASYGGHAFTVDISPLSLTAARRDGVALSSLKPNPNPNNNNNNNKNKKNNINNNNNHHHHHAHADKEDNVNDDDEDLFVVNVVLRLPPGVVAVVPDVVAAALLSQSLPSSLLPPFEAVAFTRNANNRRCGELVFTGAGATVRRVLAFLSLFTINIKSSLNRSHSNPMETGEKEKRGGVLRSVKVRKARSTDIREMAYAFGIEAAYRALYDELRKLFGRYSVDHRHLTLIADAATHRGVWENFNFTGVIARSASPLFQMTFASSRRWLHTAVTRGMCDELQSISAAIMVGERPRVGTASVGVTPDAAVLRDVLERGGV</sequence>
<dbReference type="InterPro" id="IPR007083">
    <property type="entry name" value="RNA_pol_Rpb1_4"/>
</dbReference>
<accession>A0A1X0NZF6</accession>
<evidence type="ECO:0000256" key="18">
    <source>
        <dbReference type="ARBA" id="ARBA00078097"/>
    </source>
</evidence>
<evidence type="ECO:0000256" key="4">
    <source>
        <dbReference type="ARBA" id="ARBA00012418"/>
    </source>
</evidence>
<evidence type="ECO:0000256" key="9">
    <source>
        <dbReference type="ARBA" id="ARBA00022723"/>
    </source>
</evidence>
<dbReference type="InterPro" id="IPR044893">
    <property type="entry name" value="RNA_pol_Rpb1_clamp_domain"/>
</dbReference>
<evidence type="ECO:0000256" key="8">
    <source>
        <dbReference type="ARBA" id="ARBA00022695"/>
    </source>
</evidence>
<feature type="compositionally biased region" description="Acidic residues" evidence="19">
    <location>
        <begin position="1545"/>
        <end position="1555"/>
    </location>
</feature>
<dbReference type="RefSeq" id="XP_028883939.1">
    <property type="nucleotide sequence ID" value="XM_029024632.1"/>
</dbReference>
<evidence type="ECO:0000256" key="7">
    <source>
        <dbReference type="ARBA" id="ARBA00022679"/>
    </source>
</evidence>
<dbReference type="Gene3D" id="4.10.860.120">
    <property type="entry name" value="RNA polymerase II, clamp domain"/>
    <property type="match status" value="1"/>
</dbReference>
<dbReference type="SUPFAM" id="SSF64484">
    <property type="entry name" value="beta and beta-prime subunits of DNA dependent RNA-polymerase"/>
    <property type="match status" value="1"/>
</dbReference>
<evidence type="ECO:0000256" key="12">
    <source>
        <dbReference type="ARBA" id="ARBA00023163"/>
    </source>
</evidence>
<dbReference type="Gene3D" id="2.40.40.20">
    <property type="match status" value="1"/>
</dbReference>
<dbReference type="InterPro" id="IPR038120">
    <property type="entry name" value="Rpb1_funnel_sf"/>
</dbReference>
<keyword evidence="22" id="KW-1185">Reference proteome</keyword>
<dbReference type="STRING" id="67003.A0A1X0NZF6"/>
<dbReference type="Pfam" id="PF00623">
    <property type="entry name" value="RNA_pol_Rpb1_2"/>
    <property type="match status" value="1"/>
</dbReference>
<evidence type="ECO:0000256" key="1">
    <source>
        <dbReference type="ARBA" id="ARBA00004604"/>
    </source>
</evidence>
<organism evidence="21 22">
    <name type="scientific">Trypanosoma theileri</name>
    <dbReference type="NCBI Taxonomy" id="67003"/>
    <lineage>
        <taxon>Eukaryota</taxon>
        <taxon>Discoba</taxon>
        <taxon>Euglenozoa</taxon>
        <taxon>Kinetoplastea</taxon>
        <taxon>Metakinetoplastina</taxon>
        <taxon>Trypanosomatida</taxon>
        <taxon>Trypanosomatidae</taxon>
        <taxon>Trypanosoma</taxon>
    </lineage>
</organism>
<keyword evidence="10" id="KW-0862">Zinc</keyword>
<comment type="caution">
    <text evidence="21">The sequence shown here is derived from an EMBL/GenBank/DDBJ whole genome shotgun (WGS) entry which is preliminary data.</text>
</comment>
<dbReference type="GO" id="GO:0046872">
    <property type="term" value="F:metal ion binding"/>
    <property type="evidence" value="ECO:0007669"/>
    <property type="project" value="UniProtKB-KW"/>
</dbReference>
<evidence type="ECO:0000256" key="5">
    <source>
        <dbReference type="ARBA" id="ARBA00022478"/>
    </source>
</evidence>
<evidence type="ECO:0000256" key="10">
    <source>
        <dbReference type="ARBA" id="ARBA00022833"/>
    </source>
</evidence>
<dbReference type="PANTHER" id="PTHR19376">
    <property type="entry name" value="DNA-DIRECTED RNA POLYMERASE"/>
    <property type="match status" value="1"/>
</dbReference>
<dbReference type="Gene3D" id="6.10.250.2940">
    <property type="match status" value="1"/>
</dbReference>
<dbReference type="GO" id="GO:0006351">
    <property type="term" value="P:DNA-templated transcription"/>
    <property type="evidence" value="ECO:0007669"/>
    <property type="project" value="InterPro"/>
</dbReference>
<evidence type="ECO:0000256" key="16">
    <source>
        <dbReference type="ARBA" id="ARBA00074245"/>
    </source>
</evidence>
<evidence type="ECO:0000256" key="19">
    <source>
        <dbReference type="SAM" id="MobiDB-lite"/>
    </source>
</evidence>
<comment type="catalytic activity">
    <reaction evidence="14">
        <text>RNA(n) + a ribonucleoside 5'-triphosphate = RNA(n+1) + diphosphate</text>
        <dbReference type="Rhea" id="RHEA:21248"/>
        <dbReference type="Rhea" id="RHEA-COMP:14527"/>
        <dbReference type="Rhea" id="RHEA-COMP:17342"/>
        <dbReference type="ChEBI" id="CHEBI:33019"/>
        <dbReference type="ChEBI" id="CHEBI:61557"/>
        <dbReference type="ChEBI" id="CHEBI:140395"/>
        <dbReference type="EC" id="2.7.7.6"/>
    </reaction>
</comment>
<comment type="subcellular location">
    <subcellularLocation>
        <location evidence="1">Nucleus</location>
        <location evidence="1">Nucleolus</location>
    </subcellularLocation>
</comment>
<dbReference type="Gene3D" id="3.30.1490.180">
    <property type="entry name" value="RNA polymerase ii"/>
    <property type="match status" value="1"/>
</dbReference>
<dbReference type="InterPro" id="IPR007081">
    <property type="entry name" value="RNA_pol_Rpb1_5"/>
</dbReference>
<comment type="function">
    <text evidence="15">DNA-dependent RNA polymerase catalyzes the transcription of DNA into RNA using the four ribonucleoside triphosphates as substrates. Largest and catalytic core component of RNA polymerase I which synthesizes ribosomal RNA precursors. Forms the polymerase active center together with the second largest subunit. A single stranded DNA template strand of the promoter is positioned within the central active site cleft of Pol I. A bridging helix emanates from RPA1 and crosses the cleft near the catalytic site and is thought to promote translocation of Pol I by acting as a ratchet that moves the RNA-DNA hybrid through the active site by switching from straight to bent conformations at each step of nucleotide addition.</text>
</comment>
<evidence type="ECO:0000259" key="20">
    <source>
        <dbReference type="SMART" id="SM00663"/>
    </source>
</evidence>
<dbReference type="GeneID" id="39984412"/>
<evidence type="ECO:0000256" key="6">
    <source>
        <dbReference type="ARBA" id="ARBA00022553"/>
    </source>
</evidence>
<feature type="compositionally biased region" description="Acidic residues" evidence="19">
    <location>
        <begin position="1519"/>
        <end position="1536"/>
    </location>
</feature>
<keyword evidence="13" id="KW-0539">Nucleus</keyword>
<dbReference type="InterPro" id="IPR006592">
    <property type="entry name" value="RNA_pol_N"/>
</dbReference>
<keyword evidence="12" id="KW-0804">Transcription</keyword>
<dbReference type="Proteomes" id="UP000192257">
    <property type="component" value="Unassembled WGS sequence"/>
</dbReference>
<dbReference type="InterPro" id="IPR007066">
    <property type="entry name" value="RNA_pol_Rpb1_3"/>
</dbReference>
<dbReference type="InterPro" id="IPR015699">
    <property type="entry name" value="DNA-dir_RNA_pol1_lsu_N"/>
</dbReference>
<feature type="compositionally biased region" description="Low complexity" evidence="19">
    <location>
        <begin position="1330"/>
        <end position="1353"/>
    </location>
</feature>
<dbReference type="Gene3D" id="1.10.274.100">
    <property type="entry name" value="RNA polymerase Rpb1, domain 3"/>
    <property type="match status" value="1"/>
</dbReference>
<keyword evidence="5 21" id="KW-0240">DNA-directed RNA polymerase</keyword>
<dbReference type="OrthoDB" id="270392at2759"/>
<feature type="compositionally biased region" description="Acidic residues" evidence="19">
    <location>
        <begin position="1478"/>
        <end position="1488"/>
    </location>
</feature>
<feature type="region of interest" description="Disordered" evidence="19">
    <location>
        <begin position="1327"/>
        <end position="1358"/>
    </location>
</feature>
<reference evidence="21 22" key="1">
    <citation type="submission" date="2017-03" db="EMBL/GenBank/DDBJ databases">
        <title>An alternative strategy for trypanosome survival in the mammalian bloodstream revealed through genome and transcriptome analysis of the ubiquitous bovine parasite Trypanosoma (Megatrypanum) theileri.</title>
        <authorList>
            <person name="Kelly S."/>
            <person name="Ivens A."/>
            <person name="Mott A."/>
            <person name="O'Neill E."/>
            <person name="Emms D."/>
            <person name="Macleod O."/>
            <person name="Voorheis P."/>
            <person name="Matthews J."/>
            <person name="Matthews K."/>
            <person name="Carrington M."/>
        </authorList>
    </citation>
    <scope>NUCLEOTIDE SEQUENCE [LARGE SCALE GENOMIC DNA]</scope>
    <source>
        <strain evidence="21">Edinburgh</strain>
    </source>
</reference>
<dbReference type="Pfam" id="PF04983">
    <property type="entry name" value="RNA_pol_Rpb1_3"/>
    <property type="match status" value="1"/>
</dbReference>
<gene>
    <name evidence="21" type="ORF">TM35_000101410</name>
</gene>
<dbReference type="GO" id="GO:0005736">
    <property type="term" value="C:RNA polymerase I complex"/>
    <property type="evidence" value="ECO:0007669"/>
    <property type="project" value="TreeGrafter"/>
</dbReference>
<evidence type="ECO:0000256" key="2">
    <source>
        <dbReference type="ARBA" id="ARBA00006460"/>
    </source>
</evidence>
<dbReference type="Gene3D" id="1.10.132.30">
    <property type="match status" value="1"/>
</dbReference>
<protein>
    <recommendedName>
        <fullName evidence="16">DNA-directed RNA polymerase I subunit RPA1</fullName>
        <ecNumber evidence="4">2.7.7.6</ecNumber>
    </recommendedName>
    <alternativeName>
        <fullName evidence="18">DNA-directed RNA polymerase I largest subunit</fullName>
    </alternativeName>
    <alternativeName>
        <fullName evidence="17">DNA-directed RNA polymerase I subunit rpa1</fullName>
    </alternativeName>
</protein>
<evidence type="ECO:0000256" key="14">
    <source>
        <dbReference type="ARBA" id="ARBA00048552"/>
    </source>
</evidence>
<dbReference type="VEuPathDB" id="TriTrypDB:TM35_000101410"/>
<evidence type="ECO:0000313" key="21">
    <source>
        <dbReference type="EMBL" id="ORC89873.1"/>
    </source>
</evidence>
<evidence type="ECO:0000256" key="11">
    <source>
        <dbReference type="ARBA" id="ARBA00022842"/>
    </source>
</evidence>
<keyword evidence="9" id="KW-0479">Metal-binding</keyword>
<dbReference type="Gene3D" id="6.20.50.80">
    <property type="match status" value="1"/>
</dbReference>
<dbReference type="GO" id="GO:0003899">
    <property type="term" value="F:DNA-directed RNA polymerase activity"/>
    <property type="evidence" value="ECO:0007669"/>
    <property type="project" value="UniProtKB-EC"/>
</dbReference>
<comment type="similarity">
    <text evidence="2">Belongs to the RNA polymerase beta' chain family.</text>
</comment>
<evidence type="ECO:0000256" key="3">
    <source>
        <dbReference type="ARBA" id="ARBA00011251"/>
    </source>
</evidence>
<dbReference type="GO" id="GO:0003677">
    <property type="term" value="F:DNA binding"/>
    <property type="evidence" value="ECO:0007669"/>
    <property type="project" value="InterPro"/>
</dbReference>
<dbReference type="EMBL" id="NBCO01000010">
    <property type="protein sequence ID" value="ORC89873.1"/>
    <property type="molecule type" value="Genomic_DNA"/>
</dbReference>
<keyword evidence="11" id="KW-0460">Magnesium</keyword>
<evidence type="ECO:0000256" key="13">
    <source>
        <dbReference type="ARBA" id="ARBA00023242"/>
    </source>
</evidence>
<name>A0A1X0NZF6_9TRYP</name>